<dbReference type="EMBL" id="HBIJ01013186">
    <property type="protein sequence ID" value="CAE0368177.1"/>
    <property type="molecule type" value="Transcribed_RNA"/>
</dbReference>
<evidence type="ECO:0000313" key="2">
    <source>
        <dbReference type="EMBL" id="CAE0368177.1"/>
    </source>
</evidence>
<accession>A0A7S3JZT4</accession>
<proteinExistence type="predicted"/>
<dbReference type="AlphaFoldDB" id="A0A7S3JZT4"/>
<feature type="compositionally biased region" description="Basic and acidic residues" evidence="1">
    <location>
        <begin position="252"/>
        <end position="265"/>
    </location>
</feature>
<reference evidence="2" key="1">
    <citation type="submission" date="2021-01" db="EMBL/GenBank/DDBJ databases">
        <authorList>
            <person name="Corre E."/>
            <person name="Pelletier E."/>
            <person name="Niang G."/>
            <person name="Scheremetjew M."/>
            <person name="Finn R."/>
            <person name="Kale V."/>
            <person name="Holt S."/>
            <person name="Cochrane G."/>
            <person name="Meng A."/>
            <person name="Brown T."/>
            <person name="Cohen L."/>
        </authorList>
    </citation>
    <scope>NUCLEOTIDE SEQUENCE</scope>
    <source>
        <strain evidence="2">CCMP1510</strain>
    </source>
</reference>
<sequence>MAHLNLPASSTTEGHPTCYYCLRIVTDNRDVPVRDEDALIAVICRMSSFPGSRLVSRPPMGARLCRPCYDNLKRIKTIISQNLLDRIRVLVYPFWSGPEPMRPSSPPLCPAYNEFDLHPNIRRRHLRSMNIDRLLEVESTLIHYTQLSYELHSRIFQQQQAAAIYPAGFTLYFNQPSTPLQYALSQPIVAIQRRQQEDQQSVRMPSTQIIDTHSIPFGRSTSNIPGQQHTAITSSLSQNQSVVPQMNNSIGDHADHEHADHEQRRNANRNAPD</sequence>
<protein>
    <submittedName>
        <fullName evidence="2">Uncharacterized protein</fullName>
    </submittedName>
</protein>
<name>A0A7S3JZT4_9STRA</name>
<gene>
    <name evidence="2" type="ORF">ALAG00032_LOCUS8939</name>
</gene>
<organism evidence="2">
    <name type="scientific">Aureoumbra lagunensis</name>
    <dbReference type="NCBI Taxonomy" id="44058"/>
    <lineage>
        <taxon>Eukaryota</taxon>
        <taxon>Sar</taxon>
        <taxon>Stramenopiles</taxon>
        <taxon>Ochrophyta</taxon>
        <taxon>Pelagophyceae</taxon>
        <taxon>Pelagomonadales</taxon>
        <taxon>Aureoumbra</taxon>
    </lineage>
</organism>
<feature type="region of interest" description="Disordered" evidence="1">
    <location>
        <begin position="245"/>
        <end position="273"/>
    </location>
</feature>
<evidence type="ECO:0000256" key="1">
    <source>
        <dbReference type="SAM" id="MobiDB-lite"/>
    </source>
</evidence>